<sequence>MPSWAKVKAKAKSLIQSKKRSTNDAEFDWSDEGHSPREELEPSATVVPLSLAQNLYRGQAGPYPNLFAAPAGATADPEAPQTNPGHPPQGKAVLTLLAEQAGGAGIAPAEQWGRAGLDVTHRRRVNHGDQERGAHGQGVVAQGTHDRLLAQQSGSGEEQAVGVLEQVGEREGSCALPSPATPQGVDQMGKLTVPTGTDTEFHSDRAAARGADTQQTGSCHINTVAVEPPQCDLKQESKLKGKAHELPDNPSGEDSPHIPMSKYDQILAAVALPAARHSGGAPWWHLPATNIILVAERVVVARTYACRRDTGRRCI</sequence>
<feature type="region of interest" description="Disordered" evidence="1">
    <location>
        <begin position="115"/>
        <end position="159"/>
    </location>
</feature>
<dbReference type="EMBL" id="DF237557">
    <property type="protein sequence ID" value="GAQ90171.1"/>
    <property type="molecule type" value="Genomic_DNA"/>
</dbReference>
<proteinExistence type="predicted"/>
<protein>
    <submittedName>
        <fullName evidence="2">Uncharacterized protein</fullName>
    </submittedName>
</protein>
<feature type="compositionally biased region" description="Basic and acidic residues" evidence="1">
    <location>
        <begin position="31"/>
        <end position="40"/>
    </location>
</feature>
<dbReference type="Proteomes" id="UP000054558">
    <property type="component" value="Unassembled WGS sequence"/>
</dbReference>
<reference evidence="2 3" key="1">
    <citation type="journal article" date="2014" name="Nat. Commun.">
        <title>Klebsormidium flaccidum genome reveals primary factors for plant terrestrial adaptation.</title>
        <authorList>
            <person name="Hori K."/>
            <person name="Maruyama F."/>
            <person name="Fujisawa T."/>
            <person name="Togashi T."/>
            <person name="Yamamoto N."/>
            <person name="Seo M."/>
            <person name="Sato S."/>
            <person name="Yamada T."/>
            <person name="Mori H."/>
            <person name="Tajima N."/>
            <person name="Moriyama T."/>
            <person name="Ikeuchi M."/>
            <person name="Watanabe M."/>
            <person name="Wada H."/>
            <person name="Kobayashi K."/>
            <person name="Saito M."/>
            <person name="Masuda T."/>
            <person name="Sasaki-Sekimoto Y."/>
            <person name="Mashiguchi K."/>
            <person name="Awai K."/>
            <person name="Shimojima M."/>
            <person name="Masuda S."/>
            <person name="Iwai M."/>
            <person name="Nobusawa T."/>
            <person name="Narise T."/>
            <person name="Kondo S."/>
            <person name="Saito H."/>
            <person name="Sato R."/>
            <person name="Murakawa M."/>
            <person name="Ihara Y."/>
            <person name="Oshima-Yamada Y."/>
            <person name="Ohtaka K."/>
            <person name="Satoh M."/>
            <person name="Sonobe K."/>
            <person name="Ishii M."/>
            <person name="Ohtani R."/>
            <person name="Kanamori-Sato M."/>
            <person name="Honoki R."/>
            <person name="Miyazaki D."/>
            <person name="Mochizuki H."/>
            <person name="Umetsu J."/>
            <person name="Higashi K."/>
            <person name="Shibata D."/>
            <person name="Kamiya Y."/>
            <person name="Sato N."/>
            <person name="Nakamura Y."/>
            <person name="Tabata S."/>
            <person name="Ida S."/>
            <person name="Kurokawa K."/>
            <person name="Ohta H."/>
        </authorList>
    </citation>
    <scope>NUCLEOTIDE SEQUENCE [LARGE SCALE GENOMIC DNA]</scope>
    <source>
        <strain evidence="2 3">NIES-2285</strain>
    </source>
</reference>
<feature type="region of interest" description="Disordered" evidence="1">
    <location>
        <begin position="240"/>
        <end position="259"/>
    </location>
</feature>
<accession>A0A1Y1ILZ5</accession>
<evidence type="ECO:0000256" key="1">
    <source>
        <dbReference type="SAM" id="MobiDB-lite"/>
    </source>
</evidence>
<keyword evidence="3" id="KW-1185">Reference proteome</keyword>
<feature type="compositionally biased region" description="Low complexity" evidence="1">
    <location>
        <begin position="68"/>
        <end position="80"/>
    </location>
</feature>
<evidence type="ECO:0000313" key="2">
    <source>
        <dbReference type="EMBL" id="GAQ90171.1"/>
    </source>
</evidence>
<name>A0A1Y1ILZ5_KLENI</name>
<feature type="region of interest" description="Disordered" evidence="1">
    <location>
        <begin position="13"/>
        <end position="43"/>
    </location>
</feature>
<gene>
    <name evidence="2" type="ORF">KFL_006080065</name>
</gene>
<dbReference type="AlphaFoldDB" id="A0A1Y1ILZ5"/>
<organism evidence="2 3">
    <name type="scientific">Klebsormidium nitens</name>
    <name type="common">Green alga</name>
    <name type="synonym">Ulothrix nitens</name>
    <dbReference type="NCBI Taxonomy" id="105231"/>
    <lineage>
        <taxon>Eukaryota</taxon>
        <taxon>Viridiplantae</taxon>
        <taxon>Streptophyta</taxon>
        <taxon>Klebsormidiophyceae</taxon>
        <taxon>Klebsormidiales</taxon>
        <taxon>Klebsormidiaceae</taxon>
        <taxon>Klebsormidium</taxon>
    </lineage>
</organism>
<feature type="region of interest" description="Disordered" evidence="1">
    <location>
        <begin position="169"/>
        <end position="188"/>
    </location>
</feature>
<evidence type="ECO:0000313" key="3">
    <source>
        <dbReference type="Proteomes" id="UP000054558"/>
    </source>
</evidence>
<feature type="region of interest" description="Disordered" evidence="1">
    <location>
        <begin position="62"/>
        <end position="92"/>
    </location>
</feature>